<evidence type="ECO:0000313" key="1">
    <source>
        <dbReference type="EMBL" id="GAA3379058.1"/>
    </source>
</evidence>
<comment type="caution">
    <text evidence="1">The sequence shown here is derived from an EMBL/GenBank/DDBJ whole genome shotgun (WGS) entry which is preliminary data.</text>
</comment>
<dbReference type="EMBL" id="BAAAYL010000001">
    <property type="protein sequence ID" value="GAA3379058.1"/>
    <property type="molecule type" value="Genomic_DNA"/>
</dbReference>
<organism evidence="1 2">
    <name type="scientific">Streptomyces sannanensis</name>
    <dbReference type="NCBI Taxonomy" id="285536"/>
    <lineage>
        <taxon>Bacteria</taxon>
        <taxon>Bacillati</taxon>
        <taxon>Actinomycetota</taxon>
        <taxon>Actinomycetes</taxon>
        <taxon>Kitasatosporales</taxon>
        <taxon>Streptomycetaceae</taxon>
        <taxon>Streptomyces</taxon>
    </lineage>
</organism>
<accession>A0ABP6SL96</accession>
<reference evidence="2" key="1">
    <citation type="journal article" date="2019" name="Int. J. Syst. Evol. Microbiol.">
        <title>The Global Catalogue of Microorganisms (GCM) 10K type strain sequencing project: providing services to taxonomists for standard genome sequencing and annotation.</title>
        <authorList>
            <consortium name="The Broad Institute Genomics Platform"/>
            <consortium name="The Broad Institute Genome Sequencing Center for Infectious Disease"/>
            <person name="Wu L."/>
            <person name="Ma J."/>
        </authorList>
    </citation>
    <scope>NUCLEOTIDE SEQUENCE [LARGE SCALE GENOMIC DNA]</scope>
    <source>
        <strain evidence="2">JCM 9651</strain>
    </source>
</reference>
<protein>
    <submittedName>
        <fullName evidence="1">Uncharacterized protein</fullName>
    </submittedName>
</protein>
<name>A0ABP6SL96_9ACTN</name>
<proteinExistence type="predicted"/>
<sequence length="294" mass="32210">MLGEPAHLRTECLLRADTGTDLSVRVRFLHLVDRKVLRDGHAVDSLTVDGRCHLAWQEATERDLRLPPTTVGALLDAPLEVPLLVPGGTHREELADRQGQSAGELLRTWEPLTGTTELAASRVDAGTVRISVRITNTTDCPRPDPENRQARELAVRHALLSTHTVLRSERGTFVSLADPPEELRDAARSCDNQGCWPALVGEGDERGHTVLSSPITLPDYPQVAPESPGDLFDGTEIDQLLILSVLSMSEQEREEMAATDPRARDILERCAALGERELGALHGAIRSFRPLEDA</sequence>
<gene>
    <name evidence="1" type="ORF">GCM10020367_61080</name>
</gene>
<evidence type="ECO:0000313" key="2">
    <source>
        <dbReference type="Proteomes" id="UP001499990"/>
    </source>
</evidence>
<dbReference type="Proteomes" id="UP001499990">
    <property type="component" value="Unassembled WGS sequence"/>
</dbReference>
<keyword evidence="2" id="KW-1185">Reference proteome</keyword>